<reference evidence="3" key="1">
    <citation type="submission" date="2016-10" db="EMBL/GenBank/DDBJ databases">
        <authorList>
            <person name="Varghese N."/>
            <person name="Submissions S."/>
        </authorList>
    </citation>
    <scope>NUCLEOTIDE SEQUENCE [LARGE SCALE GENOMIC DNA]</scope>
    <source>
        <strain evidence="3">DSM 45419</strain>
    </source>
</reference>
<feature type="compositionally biased region" description="Polar residues" evidence="1">
    <location>
        <begin position="14"/>
        <end position="29"/>
    </location>
</feature>
<dbReference type="OrthoDB" id="3266819at2"/>
<dbReference type="Gene3D" id="3.30.530.20">
    <property type="match status" value="1"/>
</dbReference>
<dbReference type="InterPro" id="IPR023393">
    <property type="entry name" value="START-like_dom_sf"/>
</dbReference>
<keyword evidence="3" id="KW-1185">Reference proteome</keyword>
<dbReference type="EMBL" id="FNHE01000017">
    <property type="protein sequence ID" value="SDN34176.1"/>
    <property type="molecule type" value="Genomic_DNA"/>
</dbReference>
<dbReference type="InterPro" id="IPR019639">
    <property type="entry name" value="DUF2505"/>
</dbReference>
<gene>
    <name evidence="2" type="ORF">SAMN05660642_04607</name>
</gene>
<dbReference type="SUPFAM" id="SSF55961">
    <property type="entry name" value="Bet v1-like"/>
    <property type="match status" value="1"/>
</dbReference>
<sequence length="253" mass="26941">MDRPANAGFVYGASSPSSPSWRRTVANPTASSQSRAAAASGWLRYAYGLAGTAGPWRREEAHGGRVGVLLRRSASTGADARAVAGLHVPIDHTATFPAAPDDVLAVLTDEAFLRDYAQALGARLESLESTPDGGSPRTVLRLVVPTLGVPGVFTRFVGREVTVADRRNWTTDGDGGHRAVLQVESRILGRTAAVRGERRLRPTAQGTRSTVTGEAEVDAPVVGRQAEAAVRELAMVVLRREDDVLRRWLGSPD</sequence>
<protein>
    <recommendedName>
        <fullName evidence="4">DUF2505 domain-containing protein</fullName>
    </recommendedName>
</protein>
<dbReference type="AlphaFoldDB" id="A0A1H0AMT4"/>
<evidence type="ECO:0000313" key="3">
    <source>
        <dbReference type="Proteomes" id="UP000198680"/>
    </source>
</evidence>
<evidence type="ECO:0000313" key="2">
    <source>
        <dbReference type="EMBL" id="SDN34176.1"/>
    </source>
</evidence>
<evidence type="ECO:0000256" key="1">
    <source>
        <dbReference type="SAM" id="MobiDB-lite"/>
    </source>
</evidence>
<name>A0A1H0AMT4_9ACTN</name>
<dbReference type="Pfam" id="PF10698">
    <property type="entry name" value="DUF2505"/>
    <property type="match status" value="1"/>
</dbReference>
<dbReference type="Proteomes" id="UP000198680">
    <property type="component" value="Unassembled WGS sequence"/>
</dbReference>
<accession>A0A1H0AMT4</accession>
<proteinExistence type="predicted"/>
<evidence type="ECO:0008006" key="4">
    <source>
        <dbReference type="Google" id="ProtNLM"/>
    </source>
</evidence>
<feature type="region of interest" description="Disordered" evidence="1">
    <location>
        <begin position="1"/>
        <end position="32"/>
    </location>
</feature>
<dbReference type="STRING" id="1137991.SAMN05660642_04607"/>
<organism evidence="2 3">
    <name type="scientific">Geodermatophilus siccatus</name>
    <dbReference type="NCBI Taxonomy" id="1137991"/>
    <lineage>
        <taxon>Bacteria</taxon>
        <taxon>Bacillati</taxon>
        <taxon>Actinomycetota</taxon>
        <taxon>Actinomycetes</taxon>
        <taxon>Geodermatophilales</taxon>
        <taxon>Geodermatophilaceae</taxon>
        <taxon>Geodermatophilus</taxon>
    </lineage>
</organism>